<dbReference type="EMBL" id="JBBPCC010000023">
    <property type="protein sequence ID" value="MEK8131797.1"/>
    <property type="molecule type" value="Genomic_DNA"/>
</dbReference>
<organism evidence="1 2">
    <name type="scientific">Paenibacillus filicis</name>
    <dbReference type="NCBI Taxonomy" id="669464"/>
    <lineage>
        <taxon>Bacteria</taxon>
        <taxon>Bacillati</taxon>
        <taxon>Bacillota</taxon>
        <taxon>Bacilli</taxon>
        <taxon>Bacillales</taxon>
        <taxon>Paenibacillaceae</taxon>
        <taxon>Paenibacillus</taxon>
    </lineage>
</organism>
<dbReference type="Proteomes" id="UP001469365">
    <property type="component" value="Unassembled WGS sequence"/>
</dbReference>
<name>A0ABU9DSD7_9BACL</name>
<gene>
    <name evidence="1" type="ORF">WMW72_28210</name>
</gene>
<sequence>LLIGVSIAAWARLVVVTNYLNGIIILRVHVGPSFVQQILYDILAETYILIPSRLDLKTVNACFPRSLYLFFAAYCDSFPLFSHK</sequence>
<protein>
    <submittedName>
        <fullName evidence="1">Uncharacterized protein</fullName>
    </submittedName>
</protein>
<feature type="non-terminal residue" evidence="1">
    <location>
        <position position="1"/>
    </location>
</feature>
<reference evidence="1 2" key="1">
    <citation type="submission" date="2024-04" db="EMBL/GenBank/DDBJ databases">
        <title>draft genome sequnece of Paenibacillus filicis.</title>
        <authorList>
            <person name="Kim D.-U."/>
        </authorList>
    </citation>
    <scope>NUCLEOTIDE SEQUENCE [LARGE SCALE GENOMIC DNA]</scope>
    <source>
        <strain evidence="1 2">KACC14197</strain>
    </source>
</reference>
<comment type="caution">
    <text evidence="1">The sequence shown here is derived from an EMBL/GenBank/DDBJ whole genome shotgun (WGS) entry which is preliminary data.</text>
</comment>
<proteinExistence type="predicted"/>
<dbReference type="RefSeq" id="WP_341418923.1">
    <property type="nucleotide sequence ID" value="NZ_JBBPCC010000023.1"/>
</dbReference>
<accession>A0ABU9DSD7</accession>
<evidence type="ECO:0000313" key="2">
    <source>
        <dbReference type="Proteomes" id="UP001469365"/>
    </source>
</evidence>
<keyword evidence="2" id="KW-1185">Reference proteome</keyword>
<evidence type="ECO:0000313" key="1">
    <source>
        <dbReference type="EMBL" id="MEK8131797.1"/>
    </source>
</evidence>